<feature type="signal peptide" evidence="2">
    <location>
        <begin position="1"/>
        <end position="25"/>
    </location>
</feature>
<evidence type="ECO:0000313" key="4">
    <source>
        <dbReference type="Proteomes" id="UP001378592"/>
    </source>
</evidence>
<dbReference type="AlphaFoldDB" id="A0AAN9Z6M0"/>
<proteinExistence type="predicted"/>
<accession>A0AAN9Z6M0</accession>
<protein>
    <submittedName>
        <fullName evidence="3">Uncharacterized protein</fullName>
    </submittedName>
</protein>
<evidence type="ECO:0000313" key="3">
    <source>
        <dbReference type="EMBL" id="KAK7866521.1"/>
    </source>
</evidence>
<sequence length="226" mass="22249">MKAKPTALALVAAVAFDLVLGLALASGGAHAVAFASSSASPHGAQHARPRANGTALQFDKPEAAAAMNASASDAAEAGVEEAGAEAGEGARAARTFGGPRKRLLLLLPIVYKLGVITTLLGVLIALAVKSVAIGLLLLALGAANLAAVTKLKASDHGWSGGGGGHSGGVPIHLHVHGGSVSGGGGGGGGGGGYHHQAYAAWEPAPSAPHPHYTEHYSPSGPHYSRR</sequence>
<comment type="caution">
    <text evidence="3">The sequence shown here is derived from an EMBL/GenBank/DDBJ whole genome shotgun (WGS) entry which is preliminary data.</text>
</comment>
<keyword evidence="1" id="KW-1133">Transmembrane helix</keyword>
<gene>
    <name evidence="3" type="ORF">R5R35_002480</name>
</gene>
<feature type="chain" id="PRO_5042961627" evidence="2">
    <location>
        <begin position="26"/>
        <end position="226"/>
    </location>
</feature>
<keyword evidence="1" id="KW-0812">Transmembrane</keyword>
<organism evidence="3 4">
    <name type="scientific">Gryllus longicercus</name>
    <dbReference type="NCBI Taxonomy" id="2509291"/>
    <lineage>
        <taxon>Eukaryota</taxon>
        <taxon>Metazoa</taxon>
        <taxon>Ecdysozoa</taxon>
        <taxon>Arthropoda</taxon>
        <taxon>Hexapoda</taxon>
        <taxon>Insecta</taxon>
        <taxon>Pterygota</taxon>
        <taxon>Neoptera</taxon>
        <taxon>Polyneoptera</taxon>
        <taxon>Orthoptera</taxon>
        <taxon>Ensifera</taxon>
        <taxon>Gryllidea</taxon>
        <taxon>Grylloidea</taxon>
        <taxon>Gryllidae</taxon>
        <taxon>Gryllinae</taxon>
        <taxon>Gryllus</taxon>
    </lineage>
</organism>
<dbReference type="EMBL" id="JAZDUA010000145">
    <property type="protein sequence ID" value="KAK7866521.1"/>
    <property type="molecule type" value="Genomic_DNA"/>
</dbReference>
<name>A0AAN9Z6M0_9ORTH</name>
<dbReference type="Proteomes" id="UP001378592">
    <property type="component" value="Unassembled WGS sequence"/>
</dbReference>
<feature type="transmembrane region" description="Helical" evidence="1">
    <location>
        <begin position="109"/>
        <end position="142"/>
    </location>
</feature>
<keyword evidence="1" id="KW-0472">Membrane</keyword>
<evidence type="ECO:0000256" key="1">
    <source>
        <dbReference type="SAM" id="Phobius"/>
    </source>
</evidence>
<reference evidence="3 4" key="1">
    <citation type="submission" date="2024-03" db="EMBL/GenBank/DDBJ databases">
        <title>The genome assembly and annotation of the cricket Gryllus longicercus Weissman &amp; Gray.</title>
        <authorList>
            <person name="Szrajer S."/>
            <person name="Gray D."/>
            <person name="Ylla G."/>
        </authorList>
    </citation>
    <scope>NUCLEOTIDE SEQUENCE [LARGE SCALE GENOMIC DNA]</scope>
    <source>
        <strain evidence="3">DAG 2021-001</strain>
        <tissue evidence="3">Whole body minus gut</tissue>
    </source>
</reference>
<evidence type="ECO:0000256" key="2">
    <source>
        <dbReference type="SAM" id="SignalP"/>
    </source>
</evidence>
<keyword evidence="4" id="KW-1185">Reference proteome</keyword>
<keyword evidence="2" id="KW-0732">Signal</keyword>